<accession>A0A2U1B937</accession>
<dbReference type="InterPro" id="IPR036388">
    <property type="entry name" value="WH-like_DNA-bd_sf"/>
</dbReference>
<feature type="domain" description="HTH gntR-type" evidence="4">
    <location>
        <begin position="17"/>
        <end position="64"/>
    </location>
</feature>
<dbReference type="InterPro" id="IPR036390">
    <property type="entry name" value="WH_DNA-bd_sf"/>
</dbReference>
<evidence type="ECO:0000259" key="5">
    <source>
        <dbReference type="Pfam" id="PF13377"/>
    </source>
</evidence>
<keyword evidence="1" id="KW-0805">Transcription regulation</keyword>
<sequence>MTRAEFFQRQLGALLKDLPAGTRLPPVRTLLKEYHISLTTFNKAVKHFKDAGRLRAIHGSGIYVDKLPEKIGGEPVEVVNILFFGYRSSLTSEGFIRSLSNLLGLQLSLAGMSATFTLFPPEASLEAVKQKLKKMRPQAVITINMYNPGITQYLRSRGIPYICITPAHPADQEYSLYLDDASIMKQILDYLTKLGHRHICYIHGVSTQWYLRWEHIREREFYRCCTMHNIVPNLNLVRFGNFSPEGSAAAIREILNQGCKFTAVIADDHIVSGVYRELARAGLRIPEDVSVIGINDLELACHLLPPLTTVRNSTEELARLAVAGLVRRIAGETDFTIPPLPVELIVRDSATKCSSIQSG</sequence>
<comment type="caution">
    <text evidence="6">The sequence shown here is derived from an EMBL/GenBank/DDBJ whole genome shotgun (WGS) entry which is preliminary data.</text>
</comment>
<evidence type="ECO:0000256" key="2">
    <source>
        <dbReference type="ARBA" id="ARBA00023125"/>
    </source>
</evidence>
<dbReference type="AlphaFoldDB" id="A0A2U1B937"/>
<dbReference type="EMBL" id="QEKH01000003">
    <property type="protein sequence ID" value="PVY45161.1"/>
    <property type="molecule type" value="Genomic_DNA"/>
</dbReference>
<organism evidence="6 7">
    <name type="scientific">Victivallis vadensis</name>
    <dbReference type="NCBI Taxonomy" id="172901"/>
    <lineage>
        <taxon>Bacteria</taxon>
        <taxon>Pseudomonadati</taxon>
        <taxon>Lentisphaerota</taxon>
        <taxon>Lentisphaeria</taxon>
        <taxon>Victivallales</taxon>
        <taxon>Victivallaceae</taxon>
        <taxon>Victivallis</taxon>
    </lineage>
</organism>
<gene>
    <name evidence="6" type="ORF">C8D82_10375</name>
</gene>
<name>A0A2U1B937_9BACT</name>
<dbReference type="SUPFAM" id="SSF53822">
    <property type="entry name" value="Periplasmic binding protein-like I"/>
    <property type="match status" value="1"/>
</dbReference>
<protein>
    <submittedName>
        <fullName evidence="6">Regulatory GntR family protein</fullName>
    </submittedName>
</protein>
<proteinExistence type="predicted"/>
<evidence type="ECO:0000256" key="1">
    <source>
        <dbReference type="ARBA" id="ARBA00023015"/>
    </source>
</evidence>
<evidence type="ECO:0000259" key="4">
    <source>
        <dbReference type="Pfam" id="PF00392"/>
    </source>
</evidence>
<dbReference type="Pfam" id="PF13377">
    <property type="entry name" value="Peripla_BP_3"/>
    <property type="match status" value="1"/>
</dbReference>
<dbReference type="Gene3D" id="3.40.50.2300">
    <property type="match status" value="2"/>
</dbReference>
<keyword evidence="7" id="KW-1185">Reference proteome</keyword>
<dbReference type="SUPFAM" id="SSF46785">
    <property type="entry name" value="Winged helix' DNA-binding domain"/>
    <property type="match status" value="1"/>
</dbReference>
<reference evidence="6 7" key="1">
    <citation type="submission" date="2018-04" db="EMBL/GenBank/DDBJ databases">
        <title>Genomic Encyclopedia of Type Strains, Phase IV (KMG-IV): sequencing the most valuable type-strain genomes for metagenomic binning, comparative biology and taxonomic classification.</title>
        <authorList>
            <person name="Goeker M."/>
        </authorList>
    </citation>
    <scope>NUCLEOTIDE SEQUENCE [LARGE SCALE GENOMIC DNA]</scope>
    <source>
        <strain evidence="6 7">DSM 14823</strain>
    </source>
</reference>
<dbReference type="CDD" id="cd06267">
    <property type="entry name" value="PBP1_LacI_sugar_binding-like"/>
    <property type="match status" value="1"/>
</dbReference>
<dbReference type="GO" id="GO:0003700">
    <property type="term" value="F:DNA-binding transcription factor activity"/>
    <property type="evidence" value="ECO:0007669"/>
    <property type="project" value="InterPro"/>
</dbReference>
<keyword evidence="2" id="KW-0238">DNA-binding</keyword>
<evidence type="ECO:0000313" key="6">
    <source>
        <dbReference type="EMBL" id="PVY45161.1"/>
    </source>
</evidence>
<dbReference type="PANTHER" id="PTHR30146">
    <property type="entry name" value="LACI-RELATED TRANSCRIPTIONAL REPRESSOR"/>
    <property type="match status" value="1"/>
</dbReference>
<dbReference type="Pfam" id="PF00392">
    <property type="entry name" value="GntR"/>
    <property type="match status" value="1"/>
</dbReference>
<evidence type="ECO:0000313" key="7">
    <source>
        <dbReference type="Proteomes" id="UP000245959"/>
    </source>
</evidence>
<dbReference type="InterPro" id="IPR046335">
    <property type="entry name" value="LacI/GalR-like_sensor"/>
</dbReference>
<dbReference type="Proteomes" id="UP000245959">
    <property type="component" value="Unassembled WGS sequence"/>
</dbReference>
<feature type="domain" description="Transcriptional regulator LacI/GalR-like sensor" evidence="5">
    <location>
        <begin position="189"/>
        <end position="349"/>
    </location>
</feature>
<dbReference type="Gene3D" id="1.10.10.10">
    <property type="entry name" value="Winged helix-like DNA-binding domain superfamily/Winged helix DNA-binding domain"/>
    <property type="match status" value="1"/>
</dbReference>
<dbReference type="GO" id="GO:0000976">
    <property type="term" value="F:transcription cis-regulatory region binding"/>
    <property type="evidence" value="ECO:0007669"/>
    <property type="project" value="TreeGrafter"/>
</dbReference>
<dbReference type="InterPro" id="IPR028082">
    <property type="entry name" value="Peripla_BP_I"/>
</dbReference>
<evidence type="ECO:0000256" key="3">
    <source>
        <dbReference type="ARBA" id="ARBA00023163"/>
    </source>
</evidence>
<keyword evidence="3" id="KW-0804">Transcription</keyword>
<dbReference type="PANTHER" id="PTHR30146:SF153">
    <property type="entry name" value="LACTOSE OPERON REPRESSOR"/>
    <property type="match status" value="1"/>
</dbReference>
<dbReference type="InterPro" id="IPR000524">
    <property type="entry name" value="Tscrpt_reg_HTH_GntR"/>
</dbReference>